<dbReference type="EMBL" id="HACM01006504">
    <property type="protein sequence ID" value="CRZ06946.1"/>
    <property type="molecule type" value="Transcribed_RNA"/>
</dbReference>
<accession>A0A0H5QZ31</accession>
<reference evidence="1" key="1">
    <citation type="submission" date="2015-04" db="EMBL/GenBank/DDBJ databases">
        <title>The genome sequence of the plant pathogenic Rhizarian Plasmodiophora brassicae reveals insights in its biotrophic life cycle and the origin of chitin synthesis.</title>
        <authorList>
            <person name="Schwelm A."/>
            <person name="Fogelqvist J."/>
            <person name="Knaust A."/>
            <person name="Julke S."/>
            <person name="Lilja T."/>
            <person name="Dhandapani V."/>
            <person name="Bonilla-Rosso G."/>
            <person name="Karlsson M."/>
            <person name="Shevchenko A."/>
            <person name="Choi S.R."/>
            <person name="Kim H.G."/>
            <person name="Park J.Y."/>
            <person name="Lim Y.P."/>
            <person name="Ludwig-Muller J."/>
            <person name="Dixelius C."/>
        </authorList>
    </citation>
    <scope>NUCLEOTIDE SEQUENCE</scope>
    <source>
        <tissue evidence="1">Potato root galls</tissue>
    </source>
</reference>
<organism evidence="1">
    <name type="scientific">Spongospora subterranea</name>
    <dbReference type="NCBI Taxonomy" id="70186"/>
    <lineage>
        <taxon>Eukaryota</taxon>
        <taxon>Sar</taxon>
        <taxon>Rhizaria</taxon>
        <taxon>Endomyxa</taxon>
        <taxon>Phytomyxea</taxon>
        <taxon>Plasmodiophorida</taxon>
        <taxon>Plasmodiophoridae</taxon>
        <taxon>Spongospora</taxon>
    </lineage>
</organism>
<evidence type="ECO:0000313" key="1">
    <source>
        <dbReference type="EMBL" id="CRZ06946.1"/>
    </source>
</evidence>
<dbReference type="AlphaFoldDB" id="A0A0H5QZ31"/>
<sequence>MDQHSSLHLSTATLVIDFQCYSPGNHALAEKLPIKHMLPPNFNGFNVVKSAHDNFMDFFFDQEMCPVYRFNKIPSSTISAKGPLLHLMNGFQPNTLHLQFVDTTSTRSTL</sequence>
<proteinExistence type="predicted"/>
<protein>
    <submittedName>
        <fullName evidence="1">Uncharacterized protein</fullName>
    </submittedName>
</protein>
<name>A0A0H5QZ31_9EUKA</name>